<dbReference type="PROSITE" id="PS51253">
    <property type="entry name" value="HTH_CENPB"/>
    <property type="match status" value="1"/>
</dbReference>
<evidence type="ECO:0000313" key="5">
    <source>
        <dbReference type="Proteomes" id="UP000663862"/>
    </source>
</evidence>
<dbReference type="GO" id="GO:0005634">
    <property type="term" value="C:nucleus"/>
    <property type="evidence" value="ECO:0007669"/>
    <property type="project" value="TreeGrafter"/>
</dbReference>
<gene>
    <name evidence="3" type="ORF">FME351_LOCUS11694</name>
    <name evidence="4" type="ORF">TSG867_LOCUS18223</name>
</gene>
<evidence type="ECO:0000313" key="3">
    <source>
        <dbReference type="EMBL" id="CAF3429644.1"/>
    </source>
</evidence>
<dbReference type="InterPro" id="IPR050863">
    <property type="entry name" value="CenT-Element_Derived"/>
</dbReference>
<dbReference type="Pfam" id="PF03221">
    <property type="entry name" value="HTH_Tnp_Tc5"/>
    <property type="match status" value="1"/>
</dbReference>
<evidence type="ECO:0000256" key="1">
    <source>
        <dbReference type="ARBA" id="ARBA00023125"/>
    </source>
</evidence>
<sequence length="227" mass="26203">MSIRHDLTLQQKIELTNDNRNGNGLSQRTLAVKYNISLGSVSNVLKRKAEYLDGYGANQNHNVKRKILHVNSRELDEKVYEWFVQQRSKNIPISGPILQEKSREVAESLGDKMDSFKASNGWLEKFRIRHNISFRVISGESLSVDVTIVDDWVQRIPKIIDDYDPKDIFNCDETGLFFKFMPDKSLTLNREQFKGDKKSKERYTILFCVNSTGEEKLKPLVIGVYAL</sequence>
<evidence type="ECO:0000313" key="4">
    <source>
        <dbReference type="EMBL" id="CAF4465929.1"/>
    </source>
</evidence>
<evidence type="ECO:0000259" key="2">
    <source>
        <dbReference type="PROSITE" id="PS51253"/>
    </source>
</evidence>
<reference evidence="4" key="1">
    <citation type="submission" date="2021-02" db="EMBL/GenBank/DDBJ databases">
        <authorList>
            <person name="Nowell W R."/>
        </authorList>
    </citation>
    <scope>NUCLEOTIDE SEQUENCE</scope>
</reference>
<keyword evidence="1" id="KW-0238">DNA-binding</keyword>
<proteinExistence type="predicted"/>
<dbReference type="InterPro" id="IPR006600">
    <property type="entry name" value="HTH_CenpB_DNA-bd_dom"/>
</dbReference>
<comment type="caution">
    <text evidence="4">The sequence shown here is derived from an EMBL/GenBank/DDBJ whole genome shotgun (WGS) entry which is preliminary data.</text>
</comment>
<dbReference type="SMART" id="SM00674">
    <property type="entry name" value="CENPB"/>
    <property type="match status" value="1"/>
</dbReference>
<dbReference type="Proteomes" id="UP000663862">
    <property type="component" value="Unassembled WGS sequence"/>
</dbReference>
<dbReference type="SUPFAM" id="SSF46689">
    <property type="entry name" value="Homeodomain-like"/>
    <property type="match status" value="1"/>
</dbReference>
<feature type="domain" description="HTH CENPB-type" evidence="2">
    <location>
        <begin position="63"/>
        <end position="136"/>
    </location>
</feature>
<dbReference type="AlphaFoldDB" id="A0A820T687"/>
<organism evidence="4 5">
    <name type="scientific">Rotaria socialis</name>
    <dbReference type="NCBI Taxonomy" id="392032"/>
    <lineage>
        <taxon>Eukaryota</taxon>
        <taxon>Metazoa</taxon>
        <taxon>Spiralia</taxon>
        <taxon>Gnathifera</taxon>
        <taxon>Rotifera</taxon>
        <taxon>Eurotatoria</taxon>
        <taxon>Bdelloidea</taxon>
        <taxon>Philodinida</taxon>
        <taxon>Philodinidae</taxon>
        <taxon>Rotaria</taxon>
    </lineage>
</organism>
<accession>A0A820T687</accession>
<dbReference type="InterPro" id="IPR009057">
    <property type="entry name" value="Homeodomain-like_sf"/>
</dbReference>
<dbReference type="PANTHER" id="PTHR19303:SF73">
    <property type="entry name" value="PROTEIN PDC2"/>
    <property type="match status" value="1"/>
</dbReference>
<dbReference type="EMBL" id="CAJOBQ010001205">
    <property type="protein sequence ID" value="CAF4465929.1"/>
    <property type="molecule type" value="Genomic_DNA"/>
</dbReference>
<name>A0A820T687_9BILA</name>
<dbReference type="Gene3D" id="1.10.10.60">
    <property type="entry name" value="Homeodomain-like"/>
    <property type="match status" value="2"/>
</dbReference>
<dbReference type="PANTHER" id="PTHR19303">
    <property type="entry name" value="TRANSPOSON"/>
    <property type="match status" value="1"/>
</dbReference>
<dbReference type="EMBL" id="CAJNYU010001370">
    <property type="protein sequence ID" value="CAF3429644.1"/>
    <property type="molecule type" value="Genomic_DNA"/>
</dbReference>
<protein>
    <recommendedName>
        <fullName evidence="2">HTH CENPB-type domain-containing protein</fullName>
    </recommendedName>
</protein>
<dbReference type="Proteomes" id="UP000663869">
    <property type="component" value="Unassembled WGS sequence"/>
</dbReference>
<dbReference type="GO" id="GO:0003677">
    <property type="term" value="F:DNA binding"/>
    <property type="evidence" value="ECO:0007669"/>
    <property type="project" value="UniProtKB-KW"/>
</dbReference>